<evidence type="ECO:0000256" key="1">
    <source>
        <dbReference type="ARBA" id="ARBA00004613"/>
    </source>
</evidence>
<dbReference type="EMBL" id="JADBGQ010000007">
    <property type="protein sequence ID" value="KAG5390540.1"/>
    <property type="molecule type" value="Genomic_DNA"/>
</dbReference>
<keyword evidence="8" id="KW-1185">Reference proteome</keyword>
<dbReference type="Pfam" id="PF05938">
    <property type="entry name" value="Self-incomp_S1"/>
    <property type="match status" value="2"/>
</dbReference>
<reference evidence="7 8" key="1">
    <citation type="submission" date="2021-03" db="EMBL/GenBank/DDBJ databases">
        <authorList>
            <person name="King G.J."/>
            <person name="Bancroft I."/>
            <person name="Baten A."/>
            <person name="Bloomfield J."/>
            <person name="Borpatragohain P."/>
            <person name="He Z."/>
            <person name="Irish N."/>
            <person name="Irwin J."/>
            <person name="Liu K."/>
            <person name="Mauleon R.P."/>
            <person name="Moore J."/>
            <person name="Morris R."/>
            <person name="Ostergaard L."/>
            <person name="Wang B."/>
            <person name="Wells R."/>
        </authorList>
    </citation>
    <scope>NUCLEOTIDE SEQUENCE [LARGE SCALE GENOMIC DNA]</scope>
    <source>
        <strain evidence="7">R-o-18</strain>
        <tissue evidence="7">Leaf</tissue>
    </source>
</reference>
<protein>
    <recommendedName>
        <fullName evidence="6">S-protein homolog</fullName>
    </recommendedName>
</protein>
<evidence type="ECO:0000313" key="7">
    <source>
        <dbReference type="EMBL" id="KAG5390540.1"/>
    </source>
</evidence>
<comment type="similarity">
    <text evidence="2 6">Belongs to the plant self-incompatibility (S1) protein family.</text>
</comment>
<organism evidence="7 8">
    <name type="scientific">Brassica rapa subsp. trilocularis</name>
    <dbReference type="NCBI Taxonomy" id="1813537"/>
    <lineage>
        <taxon>Eukaryota</taxon>
        <taxon>Viridiplantae</taxon>
        <taxon>Streptophyta</taxon>
        <taxon>Embryophyta</taxon>
        <taxon>Tracheophyta</taxon>
        <taxon>Spermatophyta</taxon>
        <taxon>Magnoliopsida</taxon>
        <taxon>eudicotyledons</taxon>
        <taxon>Gunneridae</taxon>
        <taxon>Pentapetalae</taxon>
        <taxon>rosids</taxon>
        <taxon>malvids</taxon>
        <taxon>Brassicales</taxon>
        <taxon>Brassicaceae</taxon>
        <taxon>Brassiceae</taxon>
        <taxon>Brassica</taxon>
    </lineage>
</organism>
<evidence type="ECO:0000256" key="5">
    <source>
        <dbReference type="ARBA" id="ARBA00022729"/>
    </source>
</evidence>
<evidence type="ECO:0000313" key="8">
    <source>
        <dbReference type="Proteomes" id="UP000823674"/>
    </source>
</evidence>
<gene>
    <name evidence="7" type="primary">A08p035840.1_BraROA</name>
    <name evidence="7" type="ORF">IGI04_032081</name>
</gene>
<feature type="signal peptide" evidence="6">
    <location>
        <begin position="1"/>
        <end position="25"/>
    </location>
</feature>
<dbReference type="InterPro" id="IPR010264">
    <property type="entry name" value="Self-incomp_S1"/>
</dbReference>
<keyword evidence="5 6" id="KW-0732">Signal</keyword>
<feature type="chain" id="PRO_5044955845" description="S-protein homolog" evidence="6">
    <location>
        <begin position="26"/>
        <end position="273"/>
    </location>
</feature>
<comment type="caution">
    <text evidence="7">The sequence shown here is derived from an EMBL/GenBank/DDBJ whole genome shotgun (WGS) entry which is preliminary data.</text>
</comment>
<proteinExistence type="inferred from homology"/>
<name>A0ABQ7LVG3_BRACM</name>
<evidence type="ECO:0000256" key="2">
    <source>
        <dbReference type="ARBA" id="ARBA00005581"/>
    </source>
</evidence>
<keyword evidence="3 6" id="KW-0713">Self-incompatibility</keyword>
<dbReference type="PANTHER" id="PTHR31232:SF158">
    <property type="entry name" value="S-PROTEIN HOMOLOG"/>
    <property type="match status" value="1"/>
</dbReference>
<keyword evidence="4 6" id="KW-0964">Secreted</keyword>
<evidence type="ECO:0000256" key="6">
    <source>
        <dbReference type="RuleBase" id="RU367044"/>
    </source>
</evidence>
<comment type="subcellular location">
    <subcellularLocation>
        <location evidence="1 6">Secreted</location>
    </subcellularLocation>
</comment>
<evidence type="ECO:0000256" key="4">
    <source>
        <dbReference type="ARBA" id="ARBA00022525"/>
    </source>
</evidence>
<evidence type="ECO:0000256" key="3">
    <source>
        <dbReference type="ARBA" id="ARBA00022471"/>
    </source>
</evidence>
<dbReference type="Proteomes" id="UP000823674">
    <property type="component" value="Chromosome A08"/>
</dbReference>
<sequence length="273" mass="31544">MVFLTNRHLIFVLITYLIILRTSLSLEHSVNGDVPFLPKHVMITNKLVTREGMVLHCRNKGKDLGFKAILADESFDFRFHLNIRRTAVYTCTFSWHGNVKRFDIFRADRDDNPRSTCGICRQCIWHISESGPCLLFSFLLILKTSSSFGNHSSTDGILPFAPKHVVVVNKLTSQAKLIAHCTNKEKDLGVKELLPGSSFDFRFRVNLRKTTRYTCTFEWPGNKVTFDIFRVDRDDTPKSEFGVCRECIWYIYEPAPCRLDRDAGIPYCFDWNS</sequence>
<accession>A0ABQ7LVG3</accession>
<dbReference type="PANTHER" id="PTHR31232">
    <property type="match status" value="1"/>
</dbReference>